<sequence length="87" mass="9950">MDSHRPYMEDFNTTSSAIVHLMTNEERCRRSIARHSLCPCCFAAVESDWLYLVLTLADSLCFNTMAIMEDYKIHGLDYTSSIADALH</sequence>
<gene>
    <name evidence="1" type="ORF">V6N12_000718</name>
</gene>
<evidence type="ECO:0000313" key="1">
    <source>
        <dbReference type="EMBL" id="KAK8511671.1"/>
    </source>
</evidence>
<comment type="caution">
    <text evidence="1">The sequence shown here is derived from an EMBL/GenBank/DDBJ whole genome shotgun (WGS) entry which is preliminary data.</text>
</comment>
<reference evidence="1 2" key="1">
    <citation type="journal article" date="2024" name="G3 (Bethesda)">
        <title>Genome assembly of Hibiscus sabdariffa L. provides insights into metabolisms of medicinal natural products.</title>
        <authorList>
            <person name="Kim T."/>
        </authorList>
    </citation>
    <scope>NUCLEOTIDE SEQUENCE [LARGE SCALE GENOMIC DNA]</scope>
    <source>
        <strain evidence="1">TK-2024</strain>
        <tissue evidence="1">Old leaves</tissue>
    </source>
</reference>
<organism evidence="1 2">
    <name type="scientific">Hibiscus sabdariffa</name>
    <name type="common">roselle</name>
    <dbReference type="NCBI Taxonomy" id="183260"/>
    <lineage>
        <taxon>Eukaryota</taxon>
        <taxon>Viridiplantae</taxon>
        <taxon>Streptophyta</taxon>
        <taxon>Embryophyta</taxon>
        <taxon>Tracheophyta</taxon>
        <taxon>Spermatophyta</taxon>
        <taxon>Magnoliopsida</taxon>
        <taxon>eudicotyledons</taxon>
        <taxon>Gunneridae</taxon>
        <taxon>Pentapetalae</taxon>
        <taxon>rosids</taxon>
        <taxon>malvids</taxon>
        <taxon>Malvales</taxon>
        <taxon>Malvaceae</taxon>
        <taxon>Malvoideae</taxon>
        <taxon>Hibiscus</taxon>
    </lineage>
</organism>
<name>A0ABR2BX16_9ROSI</name>
<dbReference type="EMBL" id="JBBPBM010000077">
    <property type="protein sequence ID" value="KAK8511671.1"/>
    <property type="molecule type" value="Genomic_DNA"/>
</dbReference>
<keyword evidence="2" id="KW-1185">Reference proteome</keyword>
<dbReference type="Proteomes" id="UP001472677">
    <property type="component" value="Unassembled WGS sequence"/>
</dbReference>
<protein>
    <submittedName>
        <fullName evidence="1">Uncharacterized protein</fullName>
    </submittedName>
</protein>
<accession>A0ABR2BX16</accession>
<proteinExistence type="predicted"/>
<evidence type="ECO:0000313" key="2">
    <source>
        <dbReference type="Proteomes" id="UP001472677"/>
    </source>
</evidence>